<reference evidence="1 2" key="1">
    <citation type="journal article" date="2012" name="Proc. Natl. Acad. Sci. U.S.A.">
        <title>Comparative genomics of Ceriporiopsis subvermispora and Phanerochaete chrysosporium provide insight into selective ligninolysis.</title>
        <authorList>
            <person name="Fernandez-Fueyo E."/>
            <person name="Ruiz-Duenas F.J."/>
            <person name="Ferreira P."/>
            <person name="Floudas D."/>
            <person name="Hibbett D.S."/>
            <person name="Canessa P."/>
            <person name="Larrondo L.F."/>
            <person name="James T.Y."/>
            <person name="Seelenfreund D."/>
            <person name="Lobos S."/>
            <person name="Polanco R."/>
            <person name="Tello M."/>
            <person name="Honda Y."/>
            <person name="Watanabe T."/>
            <person name="Watanabe T."/>
            <person name="Ryu J.S."/>
            <person name="Kubicek C.P."/>
            <person name="Schmoll M."/>
            <person name="Gaskell J."/>
            <person name="Hammel K.E."/>
            <person name="St John F.J."/>
            <person name="Vanden Wymelenberg A."/>
            <person name="Sabat G."/>
            <person name="Splinter BonDurant S."/>
            <person name="Syed K."/>
            <person name="Yadav J.S."/>
            <person name="Doddapaneni H."/>
            <person name="Subramanian V."/>
            <person name="Lavin J.L."/>
            <person name="Oguiza J.A."/>
            <person name="Perez G."/>
            <person name="Pisabarro A.G."/>
            <person name="Ramirez L."/>
            <person name="Santoyo F."/>
            <person name="Master E."/>
            <person name="Coutinho P.M."/>
            <person name="Henrissat B."/>
            <person name="Lombard V."/>
            <person name="Magnuson J.K."/>
            <person name="Kuees U."/>
            <person name="Hori C."/>
            <person name="Igarashi K."/>
            <person name="Samejima M."/>
            <person name="Held B.W."/>
            <person name="Barry K.W."/>
            <person name="LaButti K.M."/>
            <person name="Lapidus A."/>
            <person name="Lindquist E.A."/>
            <person name="Lucas S.M."/>
            <person name="Riley R."/>
            <person name="Salamov A.A."/>
            <person name="Hoffmeister D."/>
            <person name="Schwenk D."/>
            <person name="Hadar Y."/>
            <person name="Yarden O."/>
            <person name="de Vries R.P."/>
            <person name="Wiebenga A."/>
            <person name="Stenlid J."/>
            <person name="Eastwood D."/>
            <person name="Grigoriev I.V."/>
            <person name="Berka R.M."/>
            <person name="Blanchette R.A."/>
            <person name="Kersten P."/>
            <person name="Martinez A.T."/>
            <person name="Vicuna R."/>
            <person name="Cullen D."/>
        </authorList>
    </citation>
    <scope>NUCLEOTIDE SEQUENCE [LARGE SCALE GENOMIC DNA]</scope>
    <source>
        <strain evidence="1 2">B</strain>
    </source>
</reference>
<gene>
    <name evidence="1" type="ORF">CERSUDRAFT_87044</name>
</gene>
<proteinExistence type="predicted"/>
<sequence>MARYSGKIGCAVFKFVRLVPCALQVVEKDWCVSSFGDGQASALQSYVREVGLPFCDKAHDWARKYGQKCVIGDF</sequence>
<evidence type="ECO:0000313" key="1">
    <source>
        <dbReference type="EMBL" id="EMD33716.1"/>
    </source>
</evidence>
<dbReference type="HOGENOM" id="CLU_2687588_0_0_1"/>
<protein>
    <submittedName>
        <fullName evidence="1">Uncharacterized protein</fullName>
    </submittedName>
</protein>
<dbReference type="Proteomes" id="UP000016930">
    <property type="component" value="Unassembled WGS sequence"/>
</dbReference>
<dbReference type="AlphaFoldDB" id="M2R455"/>
<organism evidence="1 2">
    <name type="scientific">Ceriporiopsis subvermispora (strain B)</name>
    <name type="common">White-rot fungus</name>
    <name type="synonym">Gelatoporia subvermispora</name>
    <dbReference type="NCBI Taxonomy" id="914234"/>
    <lineage>
        <taxon>Eukaryota</taxon>
        <taxon>Fungi</taxon>
        <taxon>Dikarya</taxon>
        <taxon>Basidiomycota</taxon>
        <taxon>Agaricomycotina</taxon>
        <taxon>Agaricomycetes</taxon>
        <taxon>Polyporales</taxon>
        <taxon>Gelatoporiaceae</taxon>
        <taxon>Gelatoporia</taxon>
    </lineage>
</organism>
<dbReference type="EMBL" id="KB445805">
    <property type="protein sequence ID" value="EMD33716.1"/>
    <property type="molecule type" value="Genomic_DNA"/>
</dbReference>
<name>M2R455_CERS8</name>
<keyword evidence="2" id="KW-1185">Reference proteome</keyword>
<accession>M2R455</accession>
<evidence type="ECO:0000313" key="2">
    <source>
        <dbReference type="Proteomes" id="UP000016930"/>
    </source>
</evidence>